<gene>
    <name evidence="10" type="primary">dcm</name>
    <name evidence="10" type="ORF">I2I01_04215</name>
</gene>
<protein>
    <recommendedName>
        <fullName evidence="8">Cytosine-specific methyltransferase</fullName>
        <ecNumber evidence="8">2.1.1.37</ecNumber>
    </recommendedName>
</protein>
<evidence type="ECO:0000313" key="10">
    <source>
        <dbReference type="EMBL" id="MBF9140824.1"/>
    </source>
</evidence>
<evidence type="ECO:0000313" key="11">
    <source>
        <dbReference type="Proteomes" id="UP000645610"/>
    </source>
</evidence>
<keyword evidence="4" id="KW-0680">Restriction system</keyword>
<feature type="active site" evidence="6">
    <location>
        <position position="101"/>
    </location>
</feature>
<comment type="catalytic activity">
    <reaction evidence="5 8">
        <text>a 2'-deoxycytidine in DNA + S-adenosyl-L-methionine = a 5-methyl-2'-deoxycytidine in DNA + S-adenosyl-L-homocysteine + H(+)</text>
        <dbReference type="Rhea" id="RHEA:13681"/>
        <dbReference type="Rhea" id="RHEA-COMP:11369"/>
        <dbReference type="Rhea" id="RHEA-COMP:11370"/>
        <dbReference type="ChEBI" id="CHEBI:15378"/>
        <dbReference type="ChEBI" id="CHEBI:57856"/>
        <dbReference type="ChEBI" id="CHEBI:59789"/>
        <dbReference type="ChEBI" id="CHEBI:85452"/>
        <dbReference type="ChEBI" id="CHEBI:85454"/>
        <dbReference type="EC" id="2.1.1.37"/>
    </reaction>
</comment>
<evidence type="ECO:0000256" key="5">
    <source>
        <dbReference type="ARBA" id="ARBA00047422"/>
    </source>
</evidence>
<dbReference type="NCBIfam" id="TIGR00675">
    <property type="entry name" value="dcm"/>
    <property type="match status" value="1"/>
</dbReference>
<evidence type="ECO:0000256" key="2">
    <source>
        <dbReference type="ARBA" id="ARBA00022679"/>
    </source>
</evidence>
<evidence type="ECO:0000256" key="3">
    <source>
        <dbReference type="ARBA" id="ARBA00022691"/>
    </source>
</evidence>
<dbReference type="Proteomes" id="UP000645610">
    <property type="component" value="Unassembled WGS sequence"/>
</dbReference>
<dbReference type="AlphaFoldDB" id="A0A931BCL8"/>
<evidence type="ECO:0000256" key="7">
    <source>
        <dbReference type="RuleBase" id="RU000416"/>
    </source>
</evidence>
<dbReference type="GO" id="GO:0032259">
    <property type="term" value="P:methylation"/>
    <property type="evidence" value="ECO:0007669"/>
    <property type="project" value="UniProtKB-KW"/>
</dbReference>
<organism evidence="10 11">
    <name type="scientific">Hymenobacter properus</name>
    <dbReference type="NCBI Taxonomy" id="2791026"/>
    <lineage>
        <taxon>Bacteria</taxon>
        <taxon>Pseudomonadati</taxon>
        <taxon>Bacteroidota</taxon>
        <taxon>Cytophagia</taxon>
        <taxon>Cytophagales</taxon>
        <taxon>Hymenobacteraceae</taxon>
        <taxon>Hymenobacter</taxon>
    </lineage>
</organism>
<keyword evidence="3 6" id="KW-0949">S-adenosyl-L-methionine</keyword>
<feature type="region of interest" description="Disordered" evidence="9">
    <location>
        <begin position="250"/>
        <end position="285"/>
    </location>
</feature>
<dbReference type="PROSITE" id="PS00094">
    <property type="entry name" value="C5_MTASE_1"/>
    <property type="match status" value="1"/>
</dbReference>
<dbReference type="PROSITE" id="PS51679">
    <property type="entry name" value="SAM_MT_C5"/>
    <property type="match status" value="1"/>
</dbReference>
<evidence type="ECO:0000256" key="6">
    <source>
        <dbReference type="PROSITE-ProRule" id="PRU01016"/>
    </source>
</evidence>
<dbReference type="PRINTS" id="PR00105">
    <property type="entry name" value="C5METTRFRASE"/>
</dbReference>
<keyword evidence="1 6" id="KW-0489">Methyltransferase</keyword>
<dbReference type="SUPFAM" id="SSF53335">
    <property type="entry name" value="S-adenosyl-L-methionine-dependent methyltransferases"/>
    <property type="match status" value="1"/>
</dbReference>
<keyword evidence="11" id="KW-1185">Reference proteome</keyword>
<dbReference type="InterPro" id="IPR018117">
    <property type="entry name" value="C5_DNA_meth_AS"/>
</dbReference>
<dbReference type="InterPro" id="IPR029063">
    <property type="entry name" value="SAM-dependent_MTases_sf"/>
</dbReference>
<evidence type="ECO:0000256" key="9">
    <source>
        <dbReference type="SAM" id="MobiDB-lite"/>
    </source>
</evidence>
<dbReference type="PANTHER" id="PTHR46098:SF1">
    <property type="entry name" value="TRNA (CYTOSINE(38)-C(5))-METHYLTRANSFERASE"/>
    <property type="match status" value="1"/>
</dbReference>
<dbReference type="PANTHER" id="PTHR46098">
    <property type="entry name" value="TRNA (CYTOSINE(38)-C(5))-METHYLTRANSFERASE"/>
    <property type="match status" value="1"/>
</dbReference>
<dbReference type="InterPro" id="IPR050750">
    <property type="entry name" value="C5-MTase"/>
</dbReference>
<dbReference type="EC" id="2.1.1.37" evidence="8"/>
<reference evidence="10 11" key="1">
    <citation type="submission" date="2020-11" db="EMBL/GenBank/DDBJ databases">
        <authorList>
            <person name="Kim M.K."/>
        </authorList>
    </citation>
    <scope>NUCLEOTIDE SEQUENCE [LARGE SCALE GENOMIC DNA]</scope>
    <source>
        <strain evidence="10 11">BT439</strain>
    </source>
</reference>
<sequence>MRLCSLFAGIGGFDLAARWMGWATAVMVEWDDFARQVLIKNFKCVPAESLSAAELVAIIGRWKAWTPGQPHPPTILYGDICHFDARPWLGAIDLVCGGFPCQPFSLAGKQLGNDDPRALWPHFLRIIREVQPSHVLGENVRGLLSNGRGLAFEGVCVDLETEGYEVQPFLLPAASVGAPHHRDRFWFVAHANSGQRLRQEFQVRTGWDATGLLCEAVANAGCLTGDRRQTDKSRCGFGFGHDSRWQETANQLAGPAPEDAADAHGERQQQPEGLIEESGRRADNSREEYATHALCTGCQECNVSRVAGDAGHVAGGNPSADGWRLTEPPLCSPDDGVPARLVRTAADKRAAKRLARRIKKLATAERNGSLKSYGNAVVPQLVHRFYQAIAATA</sequence>
<dbReference type="Pfam" id="PF00145">
    <property type="entry name" value="DNA_methylase"/>
    <property type="match status" value="2"/>
</dbReference>
<evidence type="ECO:0000256" key="1">
    <source>
        <dbReference type="ARBA" id="ARBA00022603"/>
    </source>
</evidence>
<dbReference type="GO" id="GO:0003886">
    <property type="term" value="F:DNA (cytosine-5-)-methyltransferase activity"/>
    <property type="evidence" value="ECO:0007669"/>
    <property type="project" value="UniProtKB-EC"/>
</dbReference>
<evidence type="ECO:0000256" key="8">
    <source>
        <dbReference type="RuleBase" id="RU000417"/>
    </source>
</evidence>
<dbReference type="GO" id="GO:0009307">
    <property type="term" value="P:DNA restriction-modification system"/>
    <property type="evidence" value="ECO:0007669"/>
    <property type="project" value="UniProtKB-KW"/>
</dbReference>
<comment type="caution">
    <text evidence="10">The sequence shown here is derived from an EMBL/GenBank/DDBJ whole genome shotgun (WGS) entry which is preliminary data.</text>
</comment>
<comment type="similarity">
    <text evidence="6 7">Belongs to the class I-like SAM-binding methyltransferase superfamily. C5-methyltransferase family.</text>
</comment>
<keyword evidence="2 6" id="KW-0808">Transferase</keyword>
<dbReference type="EMBL" id="JADQDP010000001">
    <property type="protein sequence ID" value="MBF9140824.1"/>
    <property type="molecule type" value="Genomic_DNA"/>
</dbReference>
<dbReference type="Gene3D" id="3.40.50.150">
    <property type="entry name" value="Vaccinia Virus protein VP39"/>
    <property type="match status" value="1"/>
</dbReference>
<evidence type="ECO:0000256" key="4">
    <source>
        <dbReference type="ARBA" id="ARBA00022747"/>
    </source>
</evidence>
<name>A0A931BCL8_9BACT</name>
<dbReference type="InterPro" id="IPR001525">
    <property type="entry name" value="C5_MeTfrase"/>
</dbReference>
<proteinExistence type="inferred from homology"/>
<accession>A0A931BCL8</accession>